<dbReference type="InterPro" id="IPR019288">
    <property type="entry name" value="3'-5'_exonuclease_PolB-like"/>
</dbReference>
<dbReference type="Gene3D" id="3.30.420.10">
    <property type="entry name" value="Ribonuclease H-like superfamily/Ribonuclease H"/>
    <property type="match status" value="1"/>
</dbReference>
<feature type="domain" description="Predicted 3'-5' exonuclease PolB-like" evidence="1">
    <location>
        <begin position="64"/>
        <end position="226"/>
    </location>
</feature>
<evidence type="ECO:0000259" key="1">
    <source>
        <dbReference type="Pfam" id="PF10108"/>
    </source>
</evidence>
<accession>A0A6I3LJR0</accession>
<name>A0A6I3LJR0_9FLAO</name>
<dbReference type="GO" id="GO:0003676">
    <property type="term" value="F:nucleic acid binding"/>
    <property type="evidence" value="ECO:0007669"/>
    <property type="project" value="InterPro"/>
</dbReference>
<protein>
    <submittedName>
        <fullName evidence="2">3'-5' exonuclease</fullName>
    </submittedName>
</protein>
<dbReference type="OrthoDB" id="9773351at2"/>
<gene>
    <name evidence="2" type="ORF">GJV76_07860</name>
</gene>
<keyword evidence="3" id="KW-1185">Reference proteome</keyword>
<reference evidence="2 3" key="1">
    <citation type="submission" date="2019-11" db="EMBL/GenBank/DDBJ databases">
        <title>Genome of Strain BIT-d1.</title>
        <authorList>
            <person name="Yang Y."/>
        </authorList>
    </citation>
    <scope>NUCLEOTIDE SEQUENCE [LARGE SCALE GENOMIC DNA]</scope>
    <source>
        <strain evidence="2 3">BIT-d1</strain>
    </source>
</reference>
<dbReference type="GO" id="GO:0004527">
    <property type="term" value="F:exonuclease activity"/>
    <property type="evidence" value="ECO:0007669"/>
    <property type="project" value="UniProtKB-KW"/>
</dbReference>
<evidence type="ECO:0000313" key="2">
    <source>
        <dbReference type="EMBL" id="MTG98044.1"/>
    </source>
</evidence>
<comment type="caution">
    <text evidence="2">The sequence shown here is derived from an EMBL/GenBank/DDBJ whole genome shotgun (WGS) entry which is preliminary data.</text>
</comment>
<dbReference type="InterPro" id="IPR036397">
    <property type="entry name" value="RNaseH_sf"/>
</dbReference>
<keyword evidence="2" id="KW-0378">Hydrolase</keyword>
<dbReference type="Proteomes" id="UP000438760">
    <property type="component" value="Unassembled WGS sequence"/>
</dbReference>
<organism evidence="2 3">
    <name type="scientific">Myroides albus</name>
    <dbReference type="NCBI Taxonomy" id="2562892"/>
    <lineage>
        <taxon>Bacteria</taxon>
        <taxon>Pseudomonadati</taxon>
        <taxon>Bacteroidota</taxon>
        <taxon>Flavobacteriia</taxon>
        <taxon>Flavobacteriales</taxon>
        <taxon>Flavobacteriaceae</taxon>
        <taxon>Myroides</taxon>
    </lineage>
</organism>
<dbReference type="EMBL" id="WMJX01000013">
    <property type="protein sequence ID" value="MTG98044.1"/>
    <property type="molecule type" value="Genomic_DNA"/>
</dbReference>
<dbReference type="AlphaFoldDB" id="A0A6I3LJR0"/>
<keyword evidence="2" id="KW-0269">Exonuclease</keyword>
<keyword evidence="2" id="KW-0540">Nuclease</keyword>
<sequence>MLPLENIQLEHILFLDIETVPVEESYDALDAELQVLFEAKTSYQRKEEISVEDFYERAGIWAEFGKIVCISVGYFHFKHGVRQFRTTSFWGEEKELLVKFSELVNQHFSRPFNILCGHNAKEFDFPYIARRMLINGVKIPIKLNLFGKKPWEVPHLDTMELWKFGDFKHYTSLQLLTKILGISSPKDDISGSEVAEVYYKEKNIDKIITYCEKDVLAVAQVLLRFRREDLLESNEILSV</sequence>
<evidence type="ECO:0000313" key="3">
    <source>
        <dbReference type="Proteomes" id="UP000438760"/>
    </source>
</evidence>
<dbReference type="SUPFAM" id="SSF53098">
    <property type="entry name" value="Ribonuclease H-like"/>
    <property type="match status" value="1"/>
</dbReference>
<dbReference type="InterPro" id="IPR012337">
    <property type="entry name" value="RNaseH-like_sf"/>
</dbReference>
<dbReference type="CDD" id="cd05782">
    <property type="entry name" value="DNA_polB_like1_exo"/>
    <property type="match status" value="1"/>
</dbReference>
<dbReference type="Pfam" id="PF10108">
    <property type="entry name" value="DNA_pol_B_exo2"/>
    <property type="match status" value="1"/>
</dbReference>
<proteinExistence type="predicted"/>